<gene>
    <name evidence="1" type="ORF">LF41_777</name>
</gene>
<protein>
    <submittedName>
        <fullName evidence="1">Uncharacterized protein</fullName>
    </submittedName>
</protein>
<organism evidence="1 2">
    <name type="scientific">Lysobacter dokdonensis DS-58</name>
    <dbReference type="NCBI Taxonomy" id="1300345"/>
    <lineage>
        <taxon>Bacteria</taxon>
        <taxon>Pseudomonadati</taxon>
        <taxon>Pseudomonadota</taxon>
        <taxon>Gammaproteobacteria</taxon>
        <taxon>Lysobacterales</taxon>
        <taxon>Lysobacteraceae</taxon>
        <taxon>Noviluteimonas</taxon>
    </lineage>
</organism>
<proteinExistence type="predicted"/>
<dbReference type="Proteomes" id="UP000030518">
    <property type="component" value="Unassembled WGS sequence"/>
</dbReference>
<evidence type="ECO:0000313" key="1">
    <source>
        <dbReference type="EMBL" id="KGQ20241.1"/>
    </source>
</evidence>
<comment type="caution">
    <text evidence="1">The sequence shown here is derived from an EMBL/GenBank/DDBJ whole genome shotgun (WGS) entry which is preliminary data.</text>
</comment>
<accession>A0A0A2WJ96</accession>
<dbReference type="EMBL" id="JRKJ01000002">
    <property type="protein sequence ID" value="KGQ20241.1"/>
    <property type="molecule type" value="Genomic_DNA"/>
</dbReference>
<dbReference type="AlphaFoldDB" id="A0A0A2WJ96"/>
<sequence length="60" mass="6721">MGFQVVRYKGLFGAEAYYRRIPFGSAVSKLFRALMLRFPVPQLTAFSQVLLQKPVVQGAA</sequence>
<evidence type="ECO:0000313" key="2">
    <source>
        <dbReference type="Proteomes" id="UP000030518"/>
    </source>
</evidence>
<dbReference type="STRING" id="1300345.LF41_777"/>
<reference evidence="1 2" key="1">
    <citation type="submission" date="2014-09" db="EMBL/GenBank/DDBJ databases">
        <title>Genome sequences of Lysobacter dokdonensis DS-58.</title>
        <authorList>
            <person name="Kim J.F."/>
            <person name="Kwak M.-J."/>
        </authorList>
    </citation>
    <scope>NUCLEOTIDE SEQUENCE [LARGE SCALE GENOMIC DNA]</scope>
    <source>
        <strain evidence="1 2">DS-58</strain>
    </source>
</reference>
<name>A0A0A2WJ96_9GAMM</name>
<keyword evidence="2" id="KW-1185">Reference proteome</keyword>